<dbReference type="GO" id="GO:0005829">
    <property type="term" value="C:cytosol"/>
    <property type="evidence" value="ECO:0007669"/>
    <property type="project" value="TreeGrafter"/>
</dbReference>
<dbReference type="PANTHER" id="PTHR10648">
    <property type="entry name" value="SERINE/THREONINE-PROTEIN PHOSPHATASE PP2A 65 KDA REGULATORY SUBUNIT"/>
    <property type="match status" value="1"/>
</dbReference>
<dbReference type="Gene3D" id="1.25.10.10">
    <property type="entry name" value="Leucine-rich Repeat Variant"/>
    <property type="match status" value="1"/>
</dbReference>
<dbReference type="PANTHER" id="PTHR10648:SF4">
    <property type="entry name" value="PROTEIN PHOSPHATASE 2 (FORMERLY 2A), REGULATORY SUBUNIT A, BETA ISOFORM-RELATED"/>
    <property type="match status" value="1"/>
</dbReference>
<dbReference type="OrthoDB" id="340346at2759"/>
<evidence type="ECO:0000313" key="3">
    <source>
        <dbReference type="EMBL" id="EGB06378.1"/>
    </source>
</evidence>
<dbReference type="eggNOG" id="KOG0211">
    <property type="taxonomic scope" value="Eukaryota"/>
</dbReference>
<dbReference type="EMBL" id="GL833135">
    <property type="protein sequence ID" value="EGB06378.1"/>
    <property type="molecule type" value="Genomic_DNA"/>
</dbReference>
<proteinExistence type="predicted"/>
<dbReference type="KEGG" id="aaf:AURANDRAFT_72023"/>
<dbReference type="GO" id="GO:0005634">
    <property type="term" value="C:nucleus"/>
    <property type="evidence" value="ECO:0007669"/>
    <property type="project" value="TreeGrafter"/>
</dbReference>
<sequence>MAQTVADLDFDPIALLEQELGSNDRSARLRAVKGLPALATACGVEVTRTKILSILAEHVRQEEEDEVQYRIAMARLLGDFSALLGGDQHGALLFDLLQSLARIEETMVRAKAVASLSSVFASVDVSSGGAEVGASAVKIVSGMADPGADATGFGAKVSAASVCAAAAALLERCGVDEAVKKELRDVYARICADDAPIVRRAAAHELAAMCEAVAGAEAFDGDLSATAMKLIGDEHDAVRLIAVEQLGRVLGSERCAAAAAKWASGARARLADDARAAAAAGDGDDAEPAEEPWYAYEPGVHVVATAHVDASWRVRESLAKSFAGYVAYARRSVPDDGVGGCSKLDLGLGLLSMFAALFDDAEVEVRVAAHKSTNDVAATWSACFARHGDCVEAAGRGADAPELKVRMAAACALTKLLATLTPLQAPGAAGPPPPADAAELAKAQRALFDVVEAKLFADEHVDVLLATLRELAVAVPLLEGDSAARVAALVESTAHDNWRVRAALNGALPAVALARGKDAFEAQLLEGFVRSFQDRISEVRTSAVAVLGELRALKKPDGATGLPTDEALFDGDWLMEKIGKRLSELYLTMSYYLYRITIVAAFERLAHDDVAAEHMETIVLFLVDGARDDVPNVRFTAVKALETVSLHANDRLVANFIKPVLNELLANDTDADVRNYVKGAIAAL</sequence>
<feature type="repeat" description="HEAT" evidence="2">
    <location>
        <begin position="657"/>
        <end position="684"/>
    </location>
</feature>
<dbReference type="RefSeq" id="XP_009038954.1">
    <property type="nucleotide sequence ID" value="XM_009040706.1"/>
</dbReference>
<evidence type="ECO:0008006" key="5">
    <source>
        <dbReference type="Google" id="ProtNLM"/>
    </source>
</evidence>
<dbReference type="OMA" id="SMEDPKW"/>
<dbReference type="InterPro" id="IPR011989">
    <property type="entry name" value="ARM-like"/>
</dbReference>
<name>F0YF12_AURAN</name>
<dbReference type="InterPro" id="IPR021133">
    <property type="entry name" value="HEAT_type_2"/>
</dbReference>
<accession>F0YF12</accession>
<reference evidence="3 4" key="1">
    <citation type="journal article" date="2011" name="Proc. Natl. Acad. Sci. U.S.A.">
        <title>Niche of harmful alga Aureococcus anophagefferens revealed through ecogenomics.</title>
        <authorList>
            <person name="Gobler C.J."/>
            <person name="Berry D.L."/>
            <person name="Dyhrman S.T."/>
            <person name="Wilhelm S.W."/>
            <person name="Salamov A."/>
            <person name="Lobanov A.V."/>
            <person name="Zhang Y."/>
            <person name="Collier J.L."/>
            <person name="Wurch L.L."/>
            <person name="Kustka A.B."/>
            <person name="Dill B.D."/>
            <person name="Shah M."/>
            <person name="VerBerkmoes N.C."/>
            <person name="Kuo A."/>
            <person name="Terry A."/>
            <person name="Pangilinan J."/>
            <person name="Lindquist E.A."/>
            <person name="Lucas S."/>
            <person name="Paulsen I.T."/>
            <person name="Hattenrath-Lehmann T.K."/>
            <person name="Talmage S.C."/>
            <person name="Walker E.A."/>
            <person name="Koch F."/>
            <person name="Burson A.M."/>
            <person name="Marcoval M.A."/>
            <person name="Tang Y.Z."/>
            <person name="Lecleir G.R."/>
            <person name="Coyne K.J."/>
            <person name="Berg G.M."/>
            <person name="Bertrand E.M."/>
            <person name="Saito M.A."/>
            <person name="Gladyshev V.N."/>
            <person name="Grigoriev I.V."/>
        </authorList>
    </citation>
    <scope>NUCLEOTIDE SEQUENCE [LARGE SCALE GENOMIC DNA]</scope>
    <source>
        <strain evidence="4">CCMP 1984</strain>
    </source>
</reference>
<dbReference type="InterPro" id="IPR051023">
    <property type="entry name" value="PP2A_Regulatory_Subunit_A"/>
</dbReference>
<dbReference type="Proteomes" id="UP000002729">
    <property type="component" value="Unassembled WGS sequence"/>
</dbReference>
<evidence type="ECO:0000256" key="2">
    <source>
        <dbReference type="PROSITE-ProRule" id="PRU00103"/>
    </source>
</evidence>
<keyword evidence="4" id="KW-1185">Reference proteome</keyword>
<dbReference type="GeneID" id="20228505"/>
<gene>
    <name evidence="3" type="ORF">AURANDRAFT_72023</name>
</gene>
<keyword evidence="1" id="KW-0677">Repeat</keyword>
<dbReference type="GO" id="GO:0019888">
    <property type="term" value="F:protein phosphatase regulator activity"/>
    <property type="evidence" value="ECO:0007669"/>
    <property type="project" value="TreeGrafter"/>
</dbReference>
<dbReference type="PROSITE" id="PS50077">
    <property type="entry name" value="HEAT_REPEAT"/>
    <property type="match status" value="1"/>
</dbReference>
<dbReference type="AlphaFoldDB" id="F0YF12"/>
<dbReference type="GO" id="GO:0000159">
    <property type="term" value="C:protein phosphatase type 2A complex"/>
    <property type="evidence" value="ECO:0007669"/>
    <property type="project" value="TreeGrafter"/>
</dbReference>
<evidence type="ECO:0000313" key="4">
    <source>
        <dbReference type="Proteomes" id="UP000002729"/>
    </source>
</evidence>
<organism evidence="4">
    <name type="scientific">Aureococcus anophagefferens</name>
    <name type="common">Harmful bloom alga</name>
    <dbReference type="NCBI Taxonomy" id="44056"/>
    <lineage>
        <taxon>Eukaryota</taxon>
        <taxon>Sar</taxon>
        <taxon>Stramenopiles</taxon>
        <taxon>Ochrophyta</taxon>
        <taxon>Pelagophyceae</taxon>
        <taxon>Pelagomonadales</taxon>
        <taxon>Pelagomonadaceae</taxon>
        <taxon>Aureococcus</taxon>
    </lineage>
</organism>
<evidence type="ECO:0000256" key="1">
    <source>
        <dbReference type="ARBA" id="ARBA00022737"/>
    </source>
</evidence>
<protein>
    <recommendedName>
        <fullName evidence="5">TATA-binding protein interacting (TIP20) domain-containing protein</fullName>
    </recommendedName>
</protein>
<dbReference type="SUPFAM" id="SSF48371">
    <property type="entry name" value="ARM repeat"/>
    <property type="match status" value="1"/>
</dbReference>
<dbReference type="InParanoid" id="F0YF12"/>
<dbReference type="InterPro" id="IPR016024">
    <property type="entry name" value="ARM-type_fold"/>
</dbReference>